<dbReference type="SUPFAM" id="SSF56796">
    <property type="entry name" value="Dehydroquinate synthase-like"/>
    <property type="match status" value="1"/>
</dbReference>
<keyword evidence="7" id="KW-1185">Reference proteome</keyword>
<dbReference type="AlphaFoldDB" id="A0A4Z0WDR7"/>
<dbReference type="GO" id="GO:0004022">
    <property type="term" value="F:alcohol dehydrogenase (NAD+) activity"/>
    <property type="evidence" value="ECO:0007669"/>
    <property type="project" value="TreeGrafter"/>
</dbReference>
<dbReference type="InterPro" id="IPR039697">
    <property type="entry name" value="Alcohol_dehydrogenase_Fe"/>
</dbReference>
<dbReference type="Gene3D" id="1.20.1090.10">
    <property type="entry name" value="Dehydroquinate synthase-like - alpha domain"/>
    <property type="match status" value="1"/>
</dbReference>
<dbReference type="GO" id="GO:0046872">
    <property type="term" value="F:metal ion binding"/>
    <property type="evidence" value="ECO:0007669"/>
    <property type="project" value="InterPro"/>
</dbReference>
<organism evidence="6 7">
    <name type="scientific">Natronospirillum operosum</name>
    <dbReference type="NCBI Taxonomy" id="2759953"/>
    <lineage>
        <taxon>Bacteria</taxon>
        <taxon>Pseudomonadati</taxon>
        <taxon>Pseudomonadota</taxon>
        <taxon>Gammaproteobacteria</taxon>
        <taxon>Oceanospirillales</taxon>
        <taxon>Natronospirillaceae</taxon>
        <taxon>Natronospirillum</taxon>
    </lineage>
</organism>
<name>A0A4Z0WDR7_9GAMM</name>
<comment type="caution">
    <text evidence="6">The sequence shown here is derived from an EMBL/GenBank/DDBJ whole genome shotgun (WGS) entry which is preliminary data.</text>
</comment>
<accession>A0A4Z0WDR7</accession>
<proteinExistence type="inferred from homology"/>
<gene>
    <name evidence="6" type="ORF">E4656_09980</name>
</gene>
<evidence type="ECO:0000313" key="6">
    <source>
        <dbReference type="EMBL" id="TGG93372.1"/>
    </source>
</evidence>
<keyword evidence="3" id="KW-0520">NAD</keyword>
<evidence type="ECO:0000313" key="7">
    <source>
        <dbReference type="Proteomes" id="UP000297475"/>
    </source>
</evidence>
<dbReference type="Pfam" id="PF00465">
    <property type="entry name" value="Fe-ADH"/>
    <property type="match status" value="1"/>
</dbReference>
<feature type="domain" description="Fe-containing alcohol dehydrogenase-like C-terminal" evidence="5">
    <location>
        <begin position="165"/>
        <end position="348"/>
    </location>
</feature>
<protein>
    <submittedName>
        <fullName evidence="6">Maleylacetate reductase</fullName>
    </submittedName>
</protein>
<dbReference type="InterPro" id="IPR056798">
    <property type="entry name" value="ADH_Fe_C"/>
</dbReference>
<dbReference type="GO" id="GO:0018506">
    <property type="term" value="F:maleylacetate reductase activity"/>
    <property type="evidence" value="ECO:0007669"/>
    <property type="project" value="InterPro"/>
</dbReference>
<evidence type="ECO:0000259" key="5">
    <source>
        <dbReference type="Pfam" id="PF25137"/>
    </source>
</evidence>
<evidence type="ECO:0000256" key="1">
    <source>
        <dbReference type="ARBA" id="ARBA00007358"/>
    </source>
</evidence>
<dbReference type="EMBL" id="SRMF01000003">
    <property type="protein sequence ID" value="TGG93372.1"/>
    <property type="molecule type" value="Genomic_DNA"/>
</dbReference>
<dbReference type="RefSeq" id="WP_135483081.1">
    <property type="nucleotide sequence ID" value="NZ_SRMF01000003.1"/>
</dbReference>
<dbReference type="InterPro" id="IPR001670">
    <property type="entry name" value="ADH_Fe/GldA"/>
</dbReference>
<dbReference type="Proteomes" id="UP000297475">
    <property type="component" value="Unassembled WGS sequence"/>
</dbReference>
<keyword evidence="2" id="KW-0560">Oxidoreductase</keyword>
<dbReference type="PANTHER" id="PTHR11496:SF102">
    <property type="entry name" value="ALCOHOL DEHYDROGENASE 4"/>
    <property type="match status" value="1"/>
</dbReference>
<dbReference type="OrthoDB" id="3812122at2"/>
<feature type="domain" description="Alcohol dehydrogenase iron-type/glycerol dehydrogenase GldA" evidence="4">
    <location>
        <begin position="10"/>
        <end position="153"/>
    </location>
</feature>
<dbReference type="Pfam" id="PF25137">
    <property type="entry name" value="ADH_Fe_C"/>
    <property type="match status" value="1"/>
</dbReference>
<sequence>MLSFVYEALPGRVRFGAGCIRSLAAEAEQLGLRRLLVICTPNQRPLAEQAAAVLGSAAVGIFDQAAMHVPAATADAALEVVHRQQADGCVAIGGGSTIGLAKAIALDTGLPSIAVPTTFAGSEATPIWGLTRDGVKTTGRDLQVLPRAILYDPELSRTLPGSIAAPSALNAMAHCVEGLYAENRNPITSLLAVEGTRALATHLPSLLRDPDNLEARTQCLYGAWLAGVVLGSVGMALHHKLCHTLGGSFGLPHAEVHGVILPYATAYNASHAPEAMQQLAAALDVTPKAVPGTLHDLAVDTGAPTSLATLGLQARDLERAAELATRNPYYNPGPVTREGVLALLQQAYEGERP</sequence>
<dbReference type="PANTHER" id="PTHR11496">
    <property type="entry name" value="ALCOHOL DEHYDROGENASE"/>
    <property type="match status" value="1"/>
</dbReference>
<evidence type="ECO:0000256" key="2">
    <source>
        <dbReference type="ARBA" id="ARBA00023002"/>
    </source>
</evidence>
<comment type="similarity">
    <text evidence="1">Belongs to the iron-containing alcohol dehydrogenase family.</text>
</comment>
<dbReference type="CDD" id="cd08177">
    <property type="entry name" value="MAR"/>
    <property type="match status" value="1"/>
</dbReference>
<evidence type="ECO:0000259" key="4">
    <source>
        <dbReference type="Pfam" id="PF00465"/>
    </source>
</evidence>
<reference evidence="6 7" key="1">
    <citation type="submission" date="2019-04" db="EMBL/GenBank/DDBJ databases">
        <title>Natronospirillum operosus gen. nov., sp. nov., a haloalkaliphilic satellite isolated from decaying biomass of laboratory culture of cyanobacterium Geitlerinema sp. and proposal of Natronospirillaceae fam. nov. and Saccharospirillaceae fam. nov.</title>
        <authorList>
            <person name="Kevbrin V."/>
            <person name="Boltyanskaya Y."/>
            <person name="Koziaeva V."/>
            <person name="Grouzdev D.S."/>
            <person name="Park M."/>
            <person name="Cho J."/>
        </authorList>
    </citation>
    <scope>NUCLEOTIDE SEQUENCE [LARGE SCALE GENOMIC DNA]</scope>
    <source>
        <strain evidence="6 7">G-116</strain>
    </source>
</reference>
<dbReference type="Gene3D" id="3.40.50.1970">
    <property type="match status" value="1"/>
</dbReference>
<dbReference type="InterPro" id="IPR034786">
    <property type="entry name" value="MAR"/>
</dbReference>
<evidence type="ECO:0000256" key="3">
    <source>
        <dbReference type="ARBA" id="ARBA00023027"/>
    </source>
</evidence>